<dbReference type="Pfam" id="PF00675">
    <property type="entry name" value="Peptidase_M16"/>
    <property type="match status" value="1"/>
</dbReference>
<feature type="domain" description="Peptidase M16 N-terminal" evidence="3">
    <location>
        <begin position="4"/>
        <end position="122"/>
    </location>
</feature>
<dbReference type="PANTHER" id="PTHR11851">
    <property type="entry name" value="METALLOPROTEASE"/>
    <property type="match status" value="1"/>
</dbReference>
<dbReference type="RefSeq" id="WP_120749301.1">
    <property type="nucleotide sequence ID" value="NZ_RBAH01000016.1"/>
</dbReference>
<evidence type="ECO:0000313" key="5">
    <source>
        <dbReference type="EMBL" id="RKN79246.1"/>
    </source>
</evidence>
<reference evidence="5 6" key="1">
    <citation type="journal article" date="2007" name="Int. J. Syst. Evol. Microbiol.">
        <title>Paenibacillus ginsengarvi sp. nov., isolated from soil from ginseng cultivation.</title>
        <authorList>
            <person name="Yoon M.H."/>
            <person name="Ten L.N."/>
            <person name="Im W.T."/>
        </authorList>
    </citation>
    <scope>NUCLEOTIDE SEQUENCE [LARGE SCALE GENOMIC DNA]</scope>
    <source>
        <strain evidence="5 6">KCTC 13059</strain>
    </source>
</reference>
<dbReference type="GO" id="GO:0046872">
    <property type="term" value="F:metal ion binding"/>
    <property type="evidence" value="ECO:0007669"/>
    <property type="project" value="InterPro"/>
</dbReference>
<dbReference type="EMBL" id="RBAH01000016">
    <property type="protein sequence ID" value="RKN79246.1"/>
    <property type="molecule type" value="Genomic_DNA"/>
</dbReference>
<organism evidence="5 6">
    <name type="scientific">Paenibacillus ginsengarvi</name>
    <dbReference type="NCBI Taxonomy" id="400777"/>
    <lineage>
        <taxon>Bacteria</taxon>
        <taxon>Bacillati</taxon>
        <taxon>Bacillota</taxon>
        <taxon>Bacilli</taxon>
        <taxon>Bacillales</taxon>
        <taxon>Paenibacillaceae</taxon>
        <taxon>Paenibacillus</taxon>
    </lineage>
</organism>
<evidence type="ECO:0000313" key="6">
    <source>
        <dbReference type="Proteomes" id="UP000282311"/>
    </source>
</evidence>
<gene>
    <name evidence="5" type="ORF">D7M11_21450</name>
</gene>
<dbReference type="AlphaFoldDB" id="A0A3B0C930"/>
<evidence type="ECO:0000256" key="1">
    <source>
        <dbReference type="ARBA" id="ARBA00007261"/>
    </source>
</evidence>
<dbReference type="GO" id="GO:0004222">
    <property type="term" value="F:metalloendopeptidase activity"/>
    <property type="evidence" value="ECO:0007669"/>
    <property type="project" value="InterPro"/>
</dbReference>
<accession>A0A3B0C930</accession>
<evidence type="ECO:0000256" key="2">
    <source>
        <dbReference type="RuleBase" id="RU004447"/>
    </source>
</evidence>
<sequence>MCCWVKAGSHHEKSYPYGIAHFLEHMKFKGTVSRTKERISNEVSEIGGRWGAATYPEWTRYYVHTPYDEWKQGVELLTDIVFRSTFPEREIALEKTVVVQEIRRAKDKPSDYGNRLLLRHLRGMHPERASNLGSESSVTSITREDLIRFNTEYYQPSNVVLVVTGHIDHSKLVNYLESLSFPNESDIQPSSLEKLLHCKLDGRIIHIERNIHQAQLHWGMYGPDRESLDRYAGYVAVRLLQSRIAKEIRTDRGLAYSVSVILNTMYSEGFISGYVGTDPGQIDESKKIILTELHRLRVEAVPADELSRTKKSIIGRFLIDEDHPEALNARLASEHIFGLTPDPLGFADRIRSVEARDVLLFAEAYFQESNMLFIQISKAPQ</sequence>
<dbReference type="Gene3D" id="3.30.830.10">
    <property type="entry name" value="Metalloenzyme, LuxS/M16 peptidase-like"/>
    <property type="match status" value="2"/>
</dbReference>
<dbReference type="Pfam" id="PF05193">
    <property type="entry name" value="Peptidase_M16_C"/>
    <property type="match status" value="1"/>
</dbReference>
<dbReference type="PANTHER" id="PTHR11851:SF49">
    <property type="entry name" value="MITOCHONDRIAL-PROCESSING PEPTIDASE SUBUNIT ALPHA"/>
    <property type="match status" value="1"/>
</dbReference>
<evidence type="ECO:0000259" key="4">
    <source>
        <dbReference type="Pfam" id="PF05193"/>
    </source>
</evidence>
<dbReference type="InterPro" id="IPR007863">
    <property type="entry name" value="Peptidase_M16_C"/>
</dbReference>
<comment type="similarity">
    <text evidence="1 2">Belongs to the peptidase M16 family.</text>
</comment>
<comment type="caution">
    <text evidence="5">The sequence shown here is derived from an EMBL/GenBank/DDBJ whole genome shotgun (WGS) entry which is preliminary data.</text>
</comment>
<dbReference type="InterPro" id="IPR050361">
    <property type="entry name" value="MPP/UQCRC_Complex"/>
</dbReference>
<dbReference type="Proteomes" id="UP000282311">
    <property type="component" value="Unassembled WGS sequence"/>
</dbReference>
<name>A0A3B0C930_9BACL</name>
<feature type="domain" description="Peptidase M16 C-terminal" evidence="4">
    <location>
        <begin position="140"/>
        <end position="312"/>
    </location>
</feature>
<dbReference type="SUPFAM" id="SSF63411">
    <property type="entry name" value="LuxS/MPP-like metallohydrolase"/>
    <property type="match status" value="2"/>
</dbReference>
<dbReference type="InterPro" id="IPR011249">
    <property type="entry name" value="Metalloenz_LuxS/M16"/>
</dbReference>
<dbReference type="InterPro" id="IPR001431">
    <property type="entry name" value="Pept_M16_Zn_BS"/>
</dbReference>
<keyword evidence="6" id="KW-1185">Reference proteome</keyword>
<evidence type="ECO:0000259" key="3">
    <source>
        <dbReference type="Pfam" id="PF00675"/>
    </source>
</evidence>
<dbReference type="GO" id="GO:0006508">
    <property type="term" value="P:proteolysis"/>
    <property type="evidence" value="ECO:0007669"/>
    <property type="project" value="InterPro"/>
</dbReference>
<dbReference type="PROSITE" id="PS00143">
    <property type="entry name" value="INSULINASE"/>
    <property type="match status" value="1"/>
</dbReference>
<proteinExistence type="inferred from homology"/>
<protein>
    <submittedName>
        <fullName evidence="5">Insulinase family protein</fullName>
    </submittedName>
</protein>
<dbReference type="InterPro" id="IPR011765">
    <property type="entry name" value="Pept_M16_N"/>
</dbReference>